<protein>
    <recommendedName>
        <fullName evidence="3">Apea-like HEPN domain-containing protein</fullName>
    </recommendedName>
</protein>
<sequence>MLFTQNCGLFGHALIDKSRLNNAKGIAIFQIELNTSIKDVGTDVFTQDYIEGWHRCKALVQELGAVFRAATHLFYHCEYVIMPSFSDEHVGGGLFEIESLGGIRASELTTAEFTFPVIFDSKTLGVFSNLLKQLSEKWHLNLWPIYRLCKAVNKEYVEMDSFLQLIFAFEGVFDKNASSDFMKLAVQILLASSRKEANEYRETLDRAFNMRNDCVHGSMSFSGMESVRIGNRNVLSQGVFWPLKRIASGMILVAFKKLIANPNMKNLRIVADDVLDKIFTSRS</sequence>
<organism evidence="1 2">
    <name type="scientific">Alicyclobacillus fastidiosus</name>
    <dbReference type="NCBI Taxonomy" id="392011"/>
    <lineage>
        <taxon>Bacteria</taxon>
        <taxon>Bacillati</taxon>
        <taxon>Bacillota</taxon>
        <taxon>Bacilli</taxon>
        <taxon>Bacillales</taxon>
        <taxon>Alicyclobacillaceae</taxon>
        <taxon>Alicyclobacillus</taxon>
    </lineage>
</organism>
<gene>
    <name evidence="1" type="ORF">NZD89_28790</name>
</gene>
<reference evidence="1" key="1">
    <citation type="submission" date="2022-08" db="EMBL/GenBank/DDBJ databases">
        <title>Alicyclobacillus fastidiosus DSM 17978, complete genome.</title>
        <authorList>
            <person name="Wang Q."/>
            <person name="Cai R."/>
            <person name="Wang Z."/>
        </authorList>
    </citation>
    <scope>NUCLEOTIDE SEQUENCE</scope>
    <source>
        <strain evidence="1">DSM 17978</strain>
        <plasmid evidence="1">unnamed1</plasmid>
    </source>
</reference>
<evidence type="ECO:0000313" key="2">
    <source>
        <dbReference type="Proteomes" id="UP001164761"/>
    </source>
</evidence>
<evidence type="ECO:0000313" key="1">
    <source>
        <dbReference type="EMBL" id="WAH44854.1"/>
    </source>
</evidence>
<proteinExistence type="predicted"/>
<keyword evidence="1" id="KW-0614">Plasmid</keyword>
<evidence type="ECO:0008006" key="3">
    <source>
        <dbReference type="Google" id="ProtNLM"/>
    </source>
</evidence>
<accession>A0ABY6ZPN9</accession>
<dbReference type="Proteomes" id="UP001164761">
    <property type="component" value="Plasmid unnamed1"/>
</dbReference>
<dbReference type="EMBL" id="CP104068">
    <property type="protein sequence ID" value="WAH44854.1"/>
    <property type="molecule type" value="Genomic_DNA"/>
</dbReference>
<geneLocation type="plasmid" evidence="1 2">
    <name>unnamed1</name>
</geneLocation>
<dbReference type="RefSeq" id="WP_268008726.1">
    <property type="nucleotide sequence ID" value="NZ_BSUT01000003.1"/>
</dbReference>
<keyword evidence="2" id="KW-1185">Reference proteome</keyword>
<name>A0ABY6ZPN9_9BACL</name>